<name>A0ABZ2I1W1_9HYPH</name>
<dbReference type="InterPro" id="IPR002491">
    <property type="entry name" value="ABC_transptr_periplasmic_BD"/>
</dbReference>
<keyword evidence="4" id="KW-0406">Ion transport</keyword>
<feature type="chain" id="PRO_5047039261" evidence="6">
    <location>
        <begin position="25"/>
        <end position="326"/>
    </location>
</feature>
<keyword evidence="3" id="KW-0813">Transport</keyword>
<feature type="domain" description="Fe/B12 periplasmic-binding" evidence="7">
    <location>
        <begin position="46"/>
        <end position="315"/>
    </location>
</feature>
<dbReference type="RefSeq" id="WP_338609575.1">
    <property type="nucleotide sequence ID" value="NZ_CP146275.1"/>
</dbReference>
<evidence type="ECO:0000256" key="2">
    <source>
        <dbReference type="ARBA" id="ARBA00008814"/>
    </source>
</evidence>
<evidence type="ECO:0000256" key="3">
    <source>
        <dbReference type="ARBA" id="ARBA00022448"/>
    </source>
</evidence>
<accession>A0ABZ2I1W1</accession>
<dbReference type="PANTHER" id="PTHR30532:SF24">
    <property type="entry name" value="FERRIC ENTEROBACTIN-BINDING PERIPLASMIC PROTEIN FEPB"/>
    <property type="match status" value="1"/>
</dbReference>
<dbReference type="SUPFAM" id="SSF53807">
    <property type="entry name" value="Helical backbone' metal receptor"/>
    <property type="match status" value="1"/>
</dbReference>
<evidence type="ECO:0000256" key="5">
    <source>
        <dbReference type="ARBA" id="ARBA00022729"/>
    </source>
</evidence>
<evidence type="ECO:0000256" key="1">
    <source>
        <dbReference type="ARBA" id="ARBA00004196"/>
    </source>
</evidence>
<dbReference type="Gene3D" id="3.40.50.1980">
    <property type="entry name" value="Nitrogenase molybdenum iron protein domain"/>
    <property type="match status" value="2"/>
</dbReference>
<dbReference type="Proteomes" id="UP001369958">
    <property type="component" value="Chromosome"/>
</dbReference>
<evidence type="ECO:0000313" key="9">
    <source>
        <dbReference type="Proteomes" id="UP001369958"/>
    </source>
</evidence>
<comment type="subcellular location">
    <subcellularLocation>
        <location evidence="1">Cell envelope</location>
    </subcellularLocation>
</comment>
<keyword evidence="9" id="KW-1185">Reference proteome</keyword>
<evidence type="ECO:0000313" key="8">
    <source>
        <dbReference type="EMBL" id="WWT33837.1"/>
    </source>
</evidence>
<keyword evidence="4" id="KW-0408">Iron</keyword>
<dbReference type="PROSITE" id="PS50983">
    <property type="entry name" value="FE_B12_PBP"/>
    <property type="match status" value="1"/>
</dbReference>
<evidence type="ECO:0000256" key="4">
    <source>
        <dbReference type="ARBA" id="ARBA00022496"/>
    </source>
</evidence>
<dbReference type="InterPro" id="IPR051313">
    <property type="entry name" value="Bact_iron-sidero_bind"/>
</dbReference>
<sequence>MNRFALGVLMTAGILSFPTSSALAQEFPLTIEHKFGTTIIPEKPVRVATIDASGADDLLALGIQPVVIKYWFGDYERVVWPWADSLLEEVPDAVVRGDLDFEMILAADPDVILALWSNITPEDYERLSQIAPVVAVPPGVGNYDMSWDDRALRTGLAVGLQDEAQAQVDAIRAQLAEVAATHPQWQGMTASVAAIRQQGDPGAYTSGDIRAQLLGDMGFETPQEIEELATEDSPYWASLSLEDLSPLDGDLIVWVSSDGNFDNVLALPDRPYLDVVQRGGEVLAGKEMTGAFSHATLLSLPYGIERLVPMIEAALDGDPETNADDR</sequence>
<dbReference type="Pfam" id="PF01497">
    <property type="entry name" value="Peripla_BP_2"/>
    <property type="match status" value="1"/>
</dbReference>
<organism evidence="8 9">
    <name type="scientific">Pelagibacterium nitratireducens</name>
    <dbReference type="NCBI Taxonomy" id="1046114"/>
    <lineage>
        <taxon>Bacteria</taxon>
        <taxon>Pseudomonadati</taxon>
        <taxon>Pseudomonadota</taxon>
        <taxon>Alphaproteobacteria</taxon>
        <taxon>Hyphomicrobiales</taxon>
        <taxon>Devosiaceae</taxon>
        <taxon>Pelagibacterium</taxon>
    </lineage>
</organism>
<gene>
    <name evidence="8" type="ORF">V6617_05095</name>
</gene>
<protein>
    <submittedName>
        <fullName evidence="8">ABC transporter substrate-binding protein</fullName>
    </submittedName>
</protein>
<dbReference type="PANTHER" id="PTHR30532">
    <property type="entry name" value="IRON III DICITRATE-BINDING PERIPLASMIC PROTEIN"/>
    <property type="match status" value="1"/>
</dbReference>
<keyword evidence="5 6" id="KW-0732">Signal</keyword>
<feature type="signal peptide" evidence="6">
    <location>
        <begin position="1"/>
        <end position="24"/>
    </location>
</feature>
<keyword evidence="4" id="KW-0410">Iron transport</keyword>
<dbReference type="EMBL" id="CP146275">
    <property type="protein sequence ID" value="WWT33837.1"/>
    <property type="molecule type" value="Genomic_DNA"/>
</dbReference>
<evidence type="ECO:0000256" key="6">
    <source>
        <dbReference type="SAM" id="SignalP"/>
    </source>
</evidence>
<proteinExistence type="inferred from homology"/>
<reference evidence="8 9" key="1">
    <citation type="submission" date="2024-02" db="EMBL/GenBank/DDBJ databases">
        <title>Complete genome sequence of Pelagibacterium nitratireducens ZH15.</title>
        <authorList>
            <person name="Zhao L.H."/>
        </authorList>
    </citation>
    <scope>NUCLEOTIDE SEQUENCE [LARGE SCALE GENOMIC DNA]</scope>
    <source>
        <strain evidence="8 9">ZH15</strain>
    </source>
</reference>
<comment type="similarity">
    <text evidence="2">Belongs to the bacterial solute-binding protein 8 family.</text>
</comment>
<evidence type="ECO:0000259" key="7">
    <source>
        <dbReference type="PROSITE" id="PS50983"/>
    </source>
</evidence>